<dbReference type="EMBL" id="AXZF01000129">
    <property type="protein sequence ID" value="ERT66860.1"/>
    <property type="molecule type" value="Genomic_DNA"/>
</dbReference>
<dbReference type="AlphaFoldDB" id="U7V5P6"/>
<dbReference type="Pfam" id="PF00873">
    <property type="entry name" value="ACR_tran"/>
    <property type="match status" value="2"/>
</dbReference>
<feature type="transmembrane region" description="Helical" evidence="1">
    <location>
        <begin position="1013"/>
        <end position="1040"/>
    </location>
</feature>
<dbReference type="STRING" id="1319815.HMPREF0202_02500"/>
<dbReference type="Gene3D" id="1.20.1640.10">
    <property type="entry name" value="Multidrug efflux transporter AcrB transmembrane domain"/>
    <property type="match status" value="2"/>
</dbReference>
<sequence length="1058" mass="116965">MSLTELTIKNKVTAYLLFILLLIVGYVSYDKSEKAEDPGFTIKVALITTNWPGANAKQVGDLVSKRIADQVQNMDALDYVESKNVDGQSNVYVNIKSEYKDLQPVWQELRDRINTFVVPYLPTGVQTPQINTYFGDVYGTLLALGGDGYTYEELYETATKLKETLLFAVPQIGRIDISGVQSQTIYVDIDNKLLSQTGITLQTILTTLNNSNIIIKGGDIVINEDRLKINPTGNFESIEDIKNTVITSNDGKESIYLKEIANIYKGYQEPSPYSIDFNGNNAITLGVSLGSGEDILVMSNGIQNTLKEFKKNLPIGLEIGEIYYQPDLVQVKVTSFIANLFQAVITIVLVMLAFLGIRSGLIVAALTPTSIAFTLIGLYYMDYGINQITLAGLIIALGMLVDNAVVMSENIIVLLENGKGRMEACLESAKTLAIPLLVSSITTIMAFSPIILNKEDMGQYVGPLTIVVMLALIGSWLINQTLIPLLCYDFIKIKAGEKQDLNSKPYLIYRNILLTVLKNKKITLIGTAISFILGLWLLGLVPNNFMPASTDPVMSTYIRLPKGTDINFTREVVKDANNFISKNYSTGDQEPLPPTLWDYITTGGTTLVYKKPGVLSWGSFIGGGAPRFSTGYTPETRLTEYAYIMYNLTDYTLIPKISTEINTYLKNKYPSIDIVTKGLGSGVTLEKDLGYVLTSNDITLLKKCANELKNKLNNTPGAYSISDAWGNEVPDISIEINQEKAQAAGFNNDTIGKDLQFVLQGYNATVFRDFNAPPQSTIIPVVLRGKNTYKNDIKSIESIELINSSGKAVPLKQIANIKLDFRQNYISTRNMAYSIEIDAAVKDDTTPLEVNKLVEPWLKEKLKEWGPNIKYYPSGIMKTSKENQDALFAQVPFAILMMFVLVVGQFNSMKKGLTIMLVIPLSLLGIAIGLLITNTQLGFMAMIGIISLAGVVLNHAIILVDKMTIEKEELKRSDQDAIVFGCQSRLRPIFLTVATTLVGLMPLYFFGGPLFQPLAVVLIFGLATDTVLALGVIPVIYATFYKVNFKNYEYDENKLIIK</sequence>
<dbReference type="RefSeq" id="WP_023052029.1">
    <property type="nucleotide sequence ID" value="NZ_CP173063.2"/>
</dbReference>
<dbReference type="InterPro" id="IPR001036">
    <property type="entry name" value="Acrflvin-R"/>
</dbReference>
<evidence type="ECO:0000313" key="3">
    <source>
        <dbReference type="Proteomes" id="UP000017081"/>
    </source>
</evidence>
<dbReference type="Gene3D" id="3.30.70.1320">
    <property type="entry name" value="Multidrug efflux transporter AcrB pore domain like"/>
    <property type="match status" value="1"/>
</dbReference>
<keyword evidence="1" id="KW-0472">Membrane</keyword>
<keyword evidence="3" id="KW-1185">Reference proteome</keyword>
<dbReference type="GO" id="GO:0042910">
    <property type="term" value="F:xenobiotic transmembrane transporter activity"/>
    <property type="evidence" value="ECO:0007669"/>
    <property type="project" value="TreeGrafter"/>
</dbReference>
<accession>U7V5P6</accession>
<reference evidence="2 3" key="1">
    <citation type="submission" date="2013-08" db="EMBL/GenBank/DDBJ databases">
        <authorList>
            <person name="Weinstock G."/>
            <person name="Sodergren E."/>
            <person name="Wylie T."/>
            <person name="Fulton L."/>
            <person name="Fulton R."/>
            <person name="Fronick C."/>
            <person name="O'Laughlin M."/>
            <person name="Godfrey J."/>
            <person name="Miner T."/>
            <person name="Herter B."/>
            <person name="Appelbaum E."/>
            <person name="Cordes M."/>
            <person name="Lek S."/>
            <person name="Wollam A."/>
            <person name="Pepin K.H."/>
            <person name="Palsikar V.B."/>
            <person name="Mitreva M."/>
            <person name="Wilson R.K."/>
        </authorList>
    </citation>
    <scope>NUCLEOTIDE SEQUENCE [LARGE SCALE GENOMIC DNA]</scope>
    <source>
        <strain evidence="2 3">ATCC BAA-474</strain>
    </source>
</reference>
<dbReference type="Gene3D" id="3.30.70.1440">
    <property type="entry name" value="Multidrug efflux transporter AcrB pore domain"/>
    <property type="match status" value="1"/>
</dbReference>
<feature type="transmembrane region" description="Helical" evidence="1">
    <location>
        <begin position="887"/>
        <end position="906"/>
    </location>
</feature>
<feature type="transmembrane region" description="Helical" evidence="1">
    <location>
        <begin position="464"/>
        <end position="488"/>
    </location>
</feature>
<dbReference type="SUPFAM" id="SSF82866">
    <property type="entry name" value="Multidrug efflux transporter AcrB transmembrane domain"/>
    <property type="match status" value="2"/>
</dbReference>
<feature type="transmembrane region" description="Helical" evidence="1">
    <location>
        <begin position="913"/>
        <end position="933"/>
    </location>
</feature>
<dbReference type="PANTHER" id="PTHR32063:SF18">
    <property type="entry name" value="CATION EFFLUX SYSTEM PROTEIN"/>
    <property type="match status" value="1"/>
</dbReference>
<proteinExistence type="predicted"/>
<feature type="transmembrane region" description="Helical" evidence="1">
    <location>
        <begin position="362"/>
        <end position="381"/>
    </location>
</feature>
<dbReference type="InterPro" id="IPR027463">
    <property type="entry name" value="AcrB_DN_DC_subdom"/>
</dbReference>
<dbReference type="PATRIC" id="fig|1319815.3.peg.2397"/>
<feature type="transmembrane region" description="Helical" evidence="1">
    <location>
        <begin position="522"/>
        <end position="541"/>
    </location>
</feature>
<feature type="transmembrane region" description="Helical" evidence="1">
    <location>
        <begin position="336"/>
        <end position="355"/>
    </location>
</feature>
<dbReference type="SUPFAM" id="SSF82693">
    <property type="entry name" value="Multidrug efflux transporter AcrB pore domain, PN1, PN2, PC1 and PC2 subdomains"/>
    <property type="match status" value="2"/>
</dbReference>
<name>U7V5P6_9FUSO</name>
<keyword evidence="1" id="KW-1133">Transmembrane helix</keyword>
<dbReference type="GO" id="GO:0005886">
    <property type="term" value="C:plasma membrane"/>
    <property type="evidence" value="ECO:0007669"/>
    <property type="project" value="TreeGrafter"/>
</dbReference>
<organism evidence="2 3">
    <name type="scientific">Cetobacterium somerae ATCC BAA-474</name>
    <dbReference type="NCBI Taxonomy" id="1319815"/>
    <lineage>
        <taxon>Bacteria</taxon>
        <taxon>Fusobacteriati</taxon>
        <taxon>Fusobacteriota</taxon>
        <taxon>Fusobacteriia</taxon>
        <taxon>Fusobacteriales</taxon>
        <taxon>Fusobacteriaceae</taxon>
        <taxon>Cetobacterium</taxon>
    </lineage>
</organism>
<feature type="transmembrane region" description="Helical" evidence="1">
    <location>
        <begin position="12"/>
        <end position="29"/>
    </location>
</feature>
<dbReference type="HOGENOM" id="CLU_002755_1_2_0"/>
<dbReference type="SUPFAM" id="SSF82714">
    <property type="entry name" value="Multidrug efflux transporter AcrB TolC docking domain, DN and DC subdomains"/>
    <property type="match status" value="2"/>
</dbReference>
<evidence type="ECO:0000313" key="2">
    <source>
        <dbReference type="EMBL" id="ERT66860.1"/>
    </source>
</evidence>
<dbReference type="PANTHER" id="PTHR32063">
    <property type="match status" value="1"/>
</dbReference>
<comment type="caution">
    <text evidence="2">The sequence shown here is derived from an EMBL/GenBank/DDBJ whole genome shotgun (WGS) entry which is preliminary data.</text>
</comment>
<gene>
    <name evidence="2" type="ORF">HMPREF0202_02500</name>
</gene>
<feature type="transmembrane region" description="Helical" evidence="1">
    <location>
        <begin position="989"/>
        <end position="1007"/>
    </location>
</feature>
<dbReference type="eggNOG" id="COG0841">
    <property type="taxonomic scope" value="Bacteria"/>
</dbReference>
<dbReference type="Gene3D" id="3.30.2090.10">
    <property type="entry name" value="Multidrug efflux transporter AcrB TolC docking domain, DN and DC subdomains"/>
    <property type="match status" value="2"/>
</dbReference>
<dbReference type="PRINTS" id="PR00702">
    <property type="entry name" value="ACRIFLAVINRP"/>
</dbReference>
<evidence type="ECO:0000256" key="1">
    <source>
        <dbReference type="SAM" id="Phobius"/>
    </source>
</evidence>
<keyword evidence="1" id="KW-0812">Transmembrane</keyword>
<feature type="transmembrane region" description="Helical" evidence="1">
    <location>
        <begin position="387"/>
        <end position="412"/>
    </location>
</feature>
<dbReference type="Proteomes" id="UP000017081">
    <property type="component" value="Unassembled WGS sequence"/>
</dbReference>
<feature type="transmembrane region" description="Helical" evidence="1">
    <location>
        <begin position="432"/>
        <end position="452"/>
    </location>
</feature>
<dbReference type="Gene3D" id="3.30.70.1430">
    <property type="entry name" value="Multidrug efflux transporter AcrB pore domain"/>
    <property type="match status" value="2"/>
</dbReference>
<protein>
    <submittedName>
        <fullName evidence="2">RND transporter, HAE1/HME family, permease protein</fullName>
    </submittedName>
</protein>
<feature type="transmembrane region" description="Helical" evidence="1">
    <location>
        <begin position="939"/>
        <end position="960"/>
    </location>
</feature>